<feature type="non-terminal residue" evidence="3">
    <location>
        <position position="698"/>
    </location>
</feature>
<dbReference type="PROSITE" id="PS50181">
    <property type="entry name" value="FBOX"/>
    <property type="match status" value="1"/>
</dbReference>
<proteinExistence type="predicted"/>
<dbReference type="Pfam" id="PF12937">
    <property type="entry name" value="F-box-like"/>
    <property type="match status" value="1"/>
</dbReference>
<evidence type="ECO:0000259" key="2">
    <source>
        <dbReference type="PROSITE" id="PS50181"/>
    </source>
</evidence>
<accession>A0A371D2D1</accession>
<name>A0A371D2D1_9APHY</name>
<protein>
    <recommendedName>
        <fullName evidence="2">F-box domain-containing protein</fullName>
    </recommendedName>
</protein>
<feature type="region of interest" description="Disordered" evidence="1">
    <location>
        <begin position="594"/>
        <end position="623"/>
    </location>
</feature>
<gene>
    <name evidence="3" type="ORF">OH76DRAFT_1406781</name>
</gene>
<feature type="domain" description="F-box" evidence="2">
    <location>
        <begin position="1"/>
        <end position="46"/>
    </location>
</feature>
<reference evidence="3 4" key="1">
    <citation type="journal article" date="2018" name="Biotechnol. Biofuels">
        <title>Integrative visual omics of the white-rot fungus Polyporus brumalis exposes the biotechnological potential of its oxidative enzymes for delignifying raw plant biomass.</title>
        <authorList>
            <person name="Miyauchi S."/>
            <person name="Rancon A."/>
            <person name="Drula E."/>
            <person name="Hage H."/>
            <person name="Chaduli D."/>
            <person name="Favel A."/>
            <person name="Grisel S."/>
            <person name="Henrissat B."/>
            <person name="Herpoel-Gimbert I."/>
            <person name="Ruiz-Duenas F.J."/>
            <person name="Chevret D."/>
            <person name="Hainaut M."/>
            <person name="Lin J."/>
            <person name="Wang M."/>
            <person name="Pangilinan J."/>
            <person name="Lipzen A."/>
            <person name="Lesage-Meessen L."/>
            <person name="Navarro D."/>
            <person name="Riley R."/>
            <person name="Grigoriev I.V."/>
            <person name="Zhou S."/>
            <person name="Raouche S."/>
            <person name="Rosso M.N."/>
        </authorList>
    </citation>
    <scope>NUCLEOTIDE SEQUENCE [LARGE SCALE GENOMIC DNA]</scope>
    <source>
        <strain evidence="3 4">BRFM 1820</strain>
    </source>
</reference>
<organism evidence="3 4">
    <name type="scientific">Lentinus brumalis</name>
    <dbReference type="NCBI Taxonomy" id="2498619"/>
    <lineage>
        <taxon>Eukaryota</taxon>
        <taxon>Fungi</taxon>
        <taxon>Dikarya</taxon>
        <taxon>Basidiomycota</taxon>
        <taxon>Agaricomycotina</taxon>
        <taxon>Agaricomycetes</taxon>
        <taxon>Polyporales</taxon>
        <taxon>Polyporaceae</taxon>
        <taxon>Lentinus</taxon>
    </lineage>
</organism>
<dbReference type="OrthoDB" id="2751409at2759"/>
<dbReference type="EMBL" id="KZ857425">
    <property type="protein sequence ID" value="RDX46696.1"/>
    <property type="molecule type" value="Genomic_DNA"/>
</dbReference>
<evidence type="ECO:0000256" key="1">
    <source>
        <dbReference type="SAM" id="MobiDB-lite"/>
    </source>
</evidence>
<evidence type="ECO:0000313" key="4">
    <source>
        <dbReference type="Proteomes" id="UP000256964"/>
    </source>
</evidence>
<dbReference type="InterPro" id="IPR001810">
    <property type="entry name" value="F-box_dom"/>
</dbReference>
<keyword evidence="4" id="KW-1185">Reference proteome</keyword>
<dbReference type="InterPro" id="IPR036047">
    <property type="entry name" value="F-box-like_dom_sf"/>
</dbReference>
<evidence type="ECO:0000313" key="3">
    <source>
        <dbReference type="EMBL" id="RDX46696.1"/>
    </source>
</evidence>
<sequence length="698" mass="78343">MSLLTLPDELIVQIAYHLTPGDLLHIQEVCSRLQDVVKSNAALQYAIELFVSGMIDNPSSRLVPGERLRILRAKEHAWRELDLSDRTVLPLSHHPSGIYDLTGGVLLLGERKVTQSLVGTDNVHTVKLHSVFGRGDGDRPDPNSLWRKIDLGKQVIDVGLAIQEHDLVAIVTYSYINEAQLWASIDVHLIEHSTGQPHPAAAQPVIHFDNIHYLPGHCSIMLEISGNSLCFLLNNYFPFVTADPVSLIIFDWKSGRRMAKRAYQDPTMFNSFVLLSPVMVVLPIIPTNSLEICHLPEELTAPAPPPAPPAEGEEPQAVPDLITSCVLELPTLRGAAIVLRMTCRCEPNPRGPPSSATHADKQIPFFSDPHASAMILHMHIRIPPNHSRVYTMIVQRSSLLKVFHEAVALRRRRKAEGITPQPPSYAEALPSQEHFDKMAFLKGPFDTQTRFRILDWESITPNMDLEHVPLTLSWSDWGPRVTRWFHDELASTRWITTTCGQRFVRFQENGRLHVFDFNGAATRRYLNERKLRNEPIGSKPGESIVEAGDYHWPRRGGNLDDEGPLEVVMEESEEEMDDELDLDGWLADPDAAPQQNAEAWHTVGEQPQSAESSGSGDGSAIDPKRRVKVMLGTTVIREEEVWEESIQSSLPYIETSVRIAEEWESALIDEDIIVGLKMDSNLRHITEVVLHRIGGPLY</sequence>
<dbReference type="Proteomes" id="UP000256964">
    <property type="component" value="Unassembled WGS sequence"/>
</dbReference>
<dbReference type="AlphaFoldDB" id="A0A371D2D1"/>
<dbReference type="SUPFAM" id="SSF81383">
    <property type="entry name" value="F-box domain"/>
    <property type="match status" value="1"/>
</dbReference>